<organism evidence="2 3">
    <name type="scientific">Halonotius aquaticus</name>
    <dbReference type="NCBI Taxonomy" id="2216978"/>
    <lineage>
        <taxon>Archaea</taxon>
        <taxon>Methanobacteriati</taxon>
        <taxon>Methanobacteriota</taxon>
        <taxon>Stenosarchaea group</taxon>
        <taxon>Halobacteria</taxon>
        <taxon>Halobacteriales</taxon>
        <taxon>Haloferacaceae</taxon>
        <taxon>Halonotius</taxon>
    </lineage>
</organism>
<evidence type="ECO:0000313" key="2">
    <source>
        <dbReference type="EMBL" id="RJX42470.1"/>
    </source>
</evidence>
<sequence>MSVVIWYLDRAAGLLAYPSLTLAVLTGIGYNSPSFGVLHTAAQRVHIEVSVFAMIVTLLHALIGVVDTWNVLSGQVPPPAYSLSYFSAGVIVGGGALLLLVVAVLGFTDPARFSRPWGPRVVHTFAYGGFMFGTIHAAAIGTDIQGLIIPLLGPTAVFISYVLCLRVLVQRGMLPGVGVN</sequence>
<name>A0A3A6PSJ4_9EURY</name>
<feature type="transmembrane region" description="Helical" evidence="1">
    <location>
        <begin position="85"/>
        <end position="108"/>
    </location>
</feature>
<keyword evidence="1" id="KW-0812">Transmembrane</keyword>
<keyword evidence="1" id="KW-0472">Membrane</keyword>
<keyword evidence="1" id="KW-1133">Transmembrane helix</keyword>
<comment type="caution">
    <text evidence="2">The sequence shown here is derived from an EMBL/GenBank/DDBJ whole genome shotgun (WGS) entry which is preliminary data.</text>
</comment>
<dbReference type="RefSeq" id="WP_120103779.1">
    <property type="nucleotide sequence ID" value="NZ_QKNY01000018.1"/>
</dbReference>
<dbReference type="EMBL" id="QKNY01000018">
    <property type="protein sequence ID" value="RJX42470.1"/>
    <property type="molecule type" value="Genomic_DNA"/>
</dbReference>
<proteinExistence type="predicted"/>
<accession>A0A3A6PSJ4</accession>
<feature type="transmembrane region" description="Helical" evidence="1">
    <location>
        <begin position="12"/>
        <end position="33"/>
    </location>
</feature>
<dbReference type="AlphaFoldDB" id="A0A3A6PSJ4"/>
<feature type="transmembrane region" description="Helical" evidence="1">
    <location>
        <begin position="45"/>
        <end position="65"/>
    </location>
</feature>
<evidence type="ECO:0000256" key="1">
    <source>
        <dbReference type="SAM" id="Phobius"/>
    </source>
</evidence>
<feature type="transmembrane region" description="Helical" evidence="1">
    <location>
        <begin position="147"/>
        <end position="169"/>
    </location>
</feature>
<keyword evidence="3" id="KW-1185">Reference proteome</keyword>
<dbReference type="OrthoDB" id="187777at2157"/>
<dbReference type="Proteomes" id="UP000276588">
    <property type="component" value="Unassembled WGS sequence"/>
</dbReference>
<reference evidence="2 3" key="1">
    <citation type="submission" date="2018-06" db="EMBL/GenBank/DDBJ databases">
        <title>Halonotius sp. F13-13 a new haloarchaeeon isolated from a solar saltern from Isla Cristina, Huelva, Spain.</title>
        <authorList>
            <person name="Duran-Viseras A."/>
            <person name="Sanchez-Porro C."/>
            <person name="Ventosa A."/>
        </authorList>
    </citation>
    <scope>NUCLEOTIDE SEQUENCE [LARGE SCALE GENOMIC DNA]</scope>
    <source>
        <strain evidence="2 3">F13-13</strain>
    </source>
</reference>
<feature type="transmembrane region" description="Helical" evidence="1">
    <location>
        <begin position="120"/>
        <end position="141"/>
    </location>
</feature>
<evidence type="ECO:0000313" key="3">
    <source>
        <dbReference type="Proteomes" id="UP000276588"/>
    </source>
</evidence>
<gene>
    <name evidence="2" type="ORF">DM826_12610</name>
</gene>
<protein>
    <recommendedName>
        <fullName evidence="4">Ferric oxidoreductase domain-containing protein</fullName>
    </recommendedName>
</protein>
<evidence type="ECO:0008006" key="4">
    <source>
        <dbReference type="Google" id="ProtNLM"/>
    </source>
</evidence>